<keyword evidence="2" id="KW-0645">Protease</keyword>
<proteinExistence type="predicted"/>
<evidence type="ECO:0000256" key="1">
    <source>
        <dbReference type="SAM" id="MobiDB-lite"/>
    </source>
</evidence>
<accession>A0A7J6RK89</accession>
<comment type="caution">
    <text evidence="2">The sequence shown here is derived from an EMBL/GenBank/DDBJ whole genome shotgun (WGS) entry which is preliminary data.</text>
</comment>
<sequence length="188" mass="20863">LTEANAAAEKAHVKKEPLPHEAPQELASEKKKKKEAVASESLLKREVERRKGAAETSAKRLEELEREARRIEEERTERKKAAETITEATGVDADSGVIRSDKPPEAEVLKDPAAATVSGELPAASPEYPLVDSDDEKLDRDELLRKIDRLEEELAVLISSPLVLIVPPDRSCSRHDCTLTREMRIQNG</sequence>
<feature type="compositionally biased region" description="Basic and acidic residues" evidence="1">
    <location>
        <begin position="9"/>
        <end position="29"/>
    </location>
</feature>
<evidence type="ECO:0000313" key="2">
    <source>
        <dbReference type="EMBL" id="KAF4721194.1"/>
    </source>
</evidence>
<feature type="compositionally biased region" description="Basic and acidic residues" evidence="1">
    <location>
        <begin position="65"/>
        <end position="82"/>
    </location>
</feature>
<feature type="non-terminal residue" evidence="2">
    <location>
        <position position="1"/>
    </location>
</feature>
<dbReference type="AlphaFoldDB" id="A0A7J6RK89"/>
<gene>
    <name evidence="2" type="primary">PIM1_1</name>
    <name evidence="2" type="ORF">FOZ62_003864</name>
</gene>
<feature type="compositionally biased region" description="Basic and acidic residues" evidence="1">
    <location>
        <begin position="99"/>
        <end position="110"/>
    </location>
</feature>
<feature type="region of interest" description="Disordered" evidence="1">
    <location>
        <begin position="1"/>
        <end position="39"/>
    </location>
</feature>
<name>A0A7J6RK89_PEROL</name>
<keyword evidence="2" id="KW-0378">Hydrolase</keyword>
<dbReference type="GO" id="GO:0006508">
    <property type="term" value="P:proteolysis"/>
    <property type="evidence" value="ECO:0007669"/>
    <property type="project" value="UniProtKB-KW"/>
</dbReference>
<evidence type="ECO:0000313" key="3">
    <source>
        <dbReference type="Proteomes" id="UP000574390"/>
    </source>
</evidence>
<dbReference type="GO" id="GO:0008233">
    <property type="term" value="F:peptidase activity"/>
    <property type="evidence" value="ECO:0007669"/>
    <property type="project" value="UniProtKB-KW"/>
</dbReference>
<dbReference type="EMBL" id="JABANM010021467">
    <property type="protein sequence ID" value="KAF4721194.1"/>
    <property type="molecule type" value="Genomic_DNA"/>
</dbReference>
<reference evidence="2 3" key="1">
    <citation type="submission" date="2020-04" db="EMBL/GenBank/DDBJ databases">
        <title>Perkinsus olseni comparative genomics.</title>
        <authorList>
            <person name="Bogema D.R."/>
        </authorList>
    </citation>
    <scope>NUCLEOTIDE SEQUENCE [LARGE SCALE GENOMIC DNA]</scope>
    <source>
        <strain evidence="2">ATCC PRA-205</strain>
    </source>
</reference>
<feature type="region of interest" description="Disordered" evidence="1">
    <location>
        <begin position="65"/>
        <end position="134"/>
    </location>
</feature>
<protein>
    <submittedName>
        <fullName evidence="2">ATP-dependent Lon protease pim1</fullName>
    </submittedName>
</protein>
<dbReference type="Proteomes" id="UP000574390">
    <property type="component" value="Unassembled WGS sequence"/>
</dbReference>
<organism evidence="2 3">
    <name type="scientific">Perkinsus olseni</name>
    <name type="common">Perkinsus atlanticus</name>
    <dbReference type="NCBI Taxonomy" id="32597"/>
    <lineage>
        <taxon>Eukaryota</taxon>
        <taxon>Sar</taxon>
        <taxon>Alveolata</taxon>
        <taxon>Perkinsozoa</taxon>
        <taxon>Perkinsea</taxon>
        <taxon>Perkinsida</taxon>
        <taxon>Perkinsidae</taxon>
        <taxon>Perkinsus</taxon>
    </lineage>
</organism>